<reference evidence="2 3" key="1">
    <citation type="submission" date="2023-01" db="EMBL/GenBank/DDBJ databases">
        <authorList>
            <person name="Kreplak J."/>
        </authorList>
    </citation>
    <scope>NUCLEOTIDE SEQUENCE [LARGE SCALE GENOMIC DNA]</scope>
</reference>
<feature type="region of interest" description="Disordered" evidence="1">
    <location>
        <begin position="34"/>
        <end position="53"/>
    </location>
</feature>
<organism evidence="2 3">
    <name type="scientific">Vicia faba</name>
    <name type="common">Broad bean</name>
    <name type="synonym">Faba vulgaris</name>
    <dbReference type="NCBI Taxonomy" id="3906"/>
    <lineage>
        <taxon>Eukaryota</taxon>
        <taxon>Viridiplantae</taxon>
        <taxon>Streptophyta</taxon>
        <taxon>Embryophyta</taxon>
        <taxon>Tracheophyta</taxon>
        <taxon>Spermatophyta</taxon>
        <taxon>Magnoliopsida</taxon>
        <taxon>eudicotyledons</taxon>
        <taxon>Gunneridae</taxon>
        <taxon>Pentapetalae</taxon>
        <taxon>rosids</taxon>
        <taxon>fabids</taxon>
        <taxon>Fabales</taxon>
        <taxon>Fabaceae</taxon>
        <taxon>Papilionoideae</taxon>
        <taxon>50 kb inversion clade</taxon>
        <taxon>NPAAA clade</taxon>
        <taxon>Hologalegina</taxon>
        <taxon>IRL clade</taxon>
        <taxon>Fabeae</taxon>
        <taxon>Vicia</taxon>
    </lineage>
</organism>
<dbReference type="AlphaFoldDB" id="A0AAV0ZAC0"/>
<evidence type="ECO:0000313" key="2">
    <source>
        <dbReference type="EMBL" id="CAI8594856.1"/>
    </source>
</evidence>
<evidence type="ECO:0000313" key="3">
    <source>
        <dbReference type="Proteomes" id="UP001157006"/>
    </source>
</evidence>
<dbReference type="EMBL" id="OX451735">
    <property type="protein sequence ID" value="CAI8594856.1"/>
    <property type="molecule type" value="Genomic_DNA"/>
</dbReference>
<feature type="compositionally biased region" description="Pro residues" evidence="1">
    <location>
        <begin position="36"/>
        <end position="45"/>
    </location>
</feature>
<keyword evidence="3" id="KW-1185">Reference proteome</keyword>
<sequence length="97" mass="11067">MESTTNWILMEKIYDGIFKPNEKDPKGYVPWKITPPTGPFAPPPTSSKTTEVREREDRMMAYVASIKESLSTQKGLRFNFDIDDLDVAPDPCPYNLP</sequence>
<protein>
    <submittedName>
        <fullName evidence="2">Uncharacterized protein</fullName>
    </submittedName>
</protein>
<dbReference type="Proteomes" id="UP001157006">
    <property type="component" value="Chromosome 1S"/>
</dbReference>
<evidence type="ECO:0000256" key="1">
    <source>
        <dbReference type="SAM" id="MobiDB-lite"/>
    </source>
</evidence>
<gene>
    <name evidence="2" type="ORF">VFH_I162160</name>
</gene>
<proteinExistence type="predicted"/>
<accession>A0AAV0ZAC0</accession>
<name>A0AAV0ZAC0_VICFA</name>